<organism evidence="2 3">
    <name type="scientific">Citrobacter bitternis</name>
    <dbReference type="NCBI Taxonomy" id="1585982"/>
    <lineage>
        <taxon>Bacteria</taxon>
        <taxon>Pseudomonadati</taxon>
        <taxon>Pseudomonadota</taxon>
        <taxon>Gammaproteobacteria</taxon>
        <taxon>Enterobacterales</taxon>
        <taxon>Enterobacteriaceae</taxon>
        <taxon>Citrobacter</taxon>
    </lineage>
</organism>
<dbReference type="Pfam" id="PF09346">
    <property type="entry name" value="SMI1_KNR4"/>
    <property type="match status" value="1"/>
</dbReference>
<dbReference type="EMBL" id="JBHSRG010000001">
    <property type="protein sequence ID" value="MFC6119476.1"/>
    <property type="molecule type" value="Genomic_DNA"/>
</dbReference>
<dbReference type="InterPro" id="IPR018958">
    <property type="entry name" value="Knr4/Smi1-like_dom"/>
</dbReference>
<dbReference type="RefSeq" id="WP_378108787.1">
    <property type="nucleotide sequence ID" value="NZ_JBHSRG010000001.1"/>
</dbReference>
<dbReference type="InterPro" id="IPR037883">
    <property type="entry name" value="Knr4/Smi1-like_sf"/>
</dbReference>
<reference evidence="3" key="1">
    <citation type="journal article" date="2019" name="Int. J. Syst. Evol. Microbiol.">
        <title>The Global Catalogue of Microorganisms (GCM) 10K type strain sequencing project: providing services to taxonomists for standard genome sequencing and annotation.</title>
        <authorList>
            <consortium name="The Broad Institute Genomics Platform"/>
            <consortium name="The Broad Institute Genome Sequencing Center for Infectious Disease"/>
            <person name="Wu L."/>
            <person name="Ma J."/>
        </authorList>
    </citation>
    <scope>NUCLEOTIDE SEQUENCE [LARGE SCALE GENOMIC DNA]</scope>
    <source>
        <strain evidence="3">JCM30009</strain>
    </source>
</reference>
<sequence>MNHFSKCEKKIGRADICKVEEKLSIILPEDFVLHYLQFNGGVPDKNWWDSDDDFEPIEVASFKPFVYNNQTNDDSKSLIDGCYITMLERNVIPKNLFPFANDWGGNFFCLDLDNYSIIYYATDSFDQDLTVQENHINFQRFLKNSFGNFINGLVKEVDIT</sequence>
<evidence type="ECO:0000313" key="2">
    <source>
        <dbReference type="EMBL" id="MFC6119476.1"/>
    </source>
</evidence>
<protein>
    <submittedName>
        <fullName evidence="2">SMI1/KNR4 family protein</fullName>
    </submittedName>
</protein>
<feature type="domain" description="Knr4/Smi1-like" evidence="1">
    <location>
        <begin position="10"/>
        <end position="144"/>
    </location>
</feature>
<dbReference type="SUPFAM" id="SSF160631">
    <property type="entry name" value="SMI1/KNR4-like"/>
    <property type="match status" value="1"/>
</dbReference>
<accession>A0ABW1PSZ2</accession>
<evidence type="ECO:0000259" key="1">
    <source>
        <dbReference type="SMART" id="SM00860"/>
    </source>
</evidence>
<dbReference type="SMART" id="SM00860">
    <property type="entry name" value="SMI1_KNR4"/>
    <property type="match status" value="1"/>
</dbReference>
<dbReference type="Gene3D" id="3.40.1580.10">
    <property type="entry name" value="SMI1/KNR4-like"/>
    <property type="match status" value="1"/>
</dbReference>
<dbReference type="Proteomes" id="UP001596169">
    <property type="component" value="Unassembled WGS sequence"/>
</dbReference>
<proteinExistence type="predicted"/>
<name>A0ABW1PSZ2_9ENTR</name>
<keyword evidence="3" id="KW-1185">Reference proteome</keyword>
<gene>
    <name evidence="2" type="ORF">ACFPZP_00130</name>
</gene>
<evidence type="ECO:0000313" key="3">
    <source>
        <dbReference type="Proteomes" id="UP001596169"/>
    </source>
</evidence>
<comment type="caution">
    <text evidence="2">The sequence shown here is derived from an EMBL/GenBank/DDBJ whole genome shotgun (WGS) entry which is preliminary data.</text>
</comment>